<keyword evidence="3" id="KW-1185">Reference proteome</keyword>
<gene>
    <name evidence="2" type="ORF">GCM10010466_48080</name>
</gene>
<evidence type="ECO:0000313" key="2">
    <source>
        <dbReference type="EMBL" id="GAA3151374.1"/>
    </source>
</evidence>
<feature type="compositionally biased region" description="Basic and acidic residues" evidence="1">
    <location>
        <begin position="55"/>
        <end position="67"/>
    </location>
</feature>
<dbReference type="EMBL" id="BAAAUT010000042">
    <property type="protein sequence ID" value="GAA3151374.1"/>
    <property type="molecule type" value="Genomic_DNA"/>
</dbReference>
<evidence type="ECO:0000313" key="3">
    <source>
        <dbReference type="Proteomes" id="UP001500320"/>
    </source>
</evidence>
<feature type="compositionally biased region" description="Low complexity" evidence="1">
    <location>
        <begin position="68"/>
        <end position="78"/>
    </location>
</feature>
<proteinExistence type="predicted"/>
<reference evidence="3" key="1">
    <citation type="journal article" date="2019" name="Int. J. Syst. Evol. Microbiol.">
        <title>The Global Catalogue of Microorganisms (GCM) 10K type strain sequencing project: providing services to taxonomists for standard genome sequencing and annotation.</title>
        <authorList>
            <consortium name="The Broad Institute Genomics Platform"/>
            <consortium name="The Broad Institute Genome Sequencing Center for Infectious Disease"/>
            <person name="Wu L."/>
            <person name="Ma J."/>
        </authorList>
    </citation>
    <scope>NUCLEOTIDE SEQUENCE [LARGE SCALE GENOMIC DNA]</scope>
    <source>
        <strain evidence="3">JCM 9373</strain>
    </source>
</reference>
<evidence type="ECO:0000256" key="1">
    <source>
        <dbReference type="SAM" id="MobiDB-lite"/>
    </source>
</evidence>
<protein>
    <submittedName>
        <fullName evidence="2">Uncharacterized protein</fullName>
    </submittedName>
</protein>
<sequence length="107" mass="10925">MDLGGGTGGPTVVVRDVGVDDQDVRAGPLEPADPDVHLADGGQTLGGLVVEEVREPADRPFAERRPGGQEAEGSAGESDAFEEVRLAVRTALGEQAEVVGRPPAGRG</sequence>
<organism evidence="2 3">
    <name type="scientific">Planomonospora alba</name>
    <dbReference type="NCBI Taxonomy" id="161354"/>
    <lineage>
        <taxon>Bacteria</taxon>
        <taxon>Bacillati</taxon>
        <taxon>Actinomycetota</taxon>
        <taxon>Actinomycetes</taxon>
        <taxon>Streptosporangiales</taxon>
        <taxon>Streptosporangiaceae</taxon>
        <taxon>Planomonospora</taxon>
    </lineage>
</organism>
<comment type="caution">
    <text evidence="2">The sequence shown here is derived from an EMBL/GenBank/DDBJ whole genome shotgun (WGS) entry which is preliminary data.</text>
</comment>
<dbReference type="Proteomes" id="UP001500320">
    <property type="component" value="Unassembled WGS sequence"/>
</dbReference>
<feature type="region of interest" description="Disordered" evidence="1">
    <location>
        <begin position="55"/>
        <end position="80"/>
    </location>
</feature>
<name>A0ABP6NKP3_9ACTN</name>
<feature type="region of interest" description="Disordered" evidence="1">
    <location>
        <begin position="23"/>
        <end position="42"/>
    </location>
</feature>
<accession>A0ABP6NKP3</accession>